<organism evidence="1 2">
    <name type="scientific">Bauhinia variegata</name>
    <name type="common">Purple orchid tree</name>
    <name type="synonym">Phanera variegata</name>
    <dbReference type="NCBI Taxonomy" id="167791"/>
    <lineage>
        <taxon>Eukaryota</taxon>
        <taxon>Viridiplantae</taxon>
        <taxon>Streptophyta</taxon>
        <taxon>Embryophyta</taxon>
        <taxon>Tracheophyta</taxon>
        <taxon>Spermatophyta</taxon>
        <taxon>Magnoliopsida</taxon>
        <taxon>eudicotyledons</taxon>
        <taxon>Gunneridae</taxon>
        <taxon>Pentapetalae</taxon>
        <taxon>rosids</taxon>
        <taxon>fabids</taxon>
        <taxon>Fabales</taxon>
        <taxon>Fabaceae</taxon>
        <taxon>Cercidoideae</taxon>
        <taxon>Cercideae</taxon>
        <taxon>Bauhiniinae</taxon>
        <taxon>Bauhinia</taxon>
    </lineage>
</organism>
<accession>A0ACB9N641</accession>
<dbReference type="EMBL" id="CM039432">
    <property type="protein sequence ID" value="KAI4331898.1"/>
    <property type="molecule type" value="Genomic_DNA"/>
</dbReference>
<evidence type="ECO:0000313" key="1">
    <source>
        <dbReference type="EMBL" id="KAI4331898.1"/>
    </source>
</evidence>
<gene>
    <name evidence="1" type="ORF">L6164_016846</name>
</gene>
<protein>
    <submittedName>
        <fullName evidence="1">Uncharacterized protein</fullName>
    </submittedName>
</protein>
<keyword evidence="2" id="KW-1185">Reference proteome</keyword>
<proteinExistence type="predicted"/>
<name>A0ACB9N641_BAUVA</name>
<comment type="caution">
    <text evidence="1">The sequence shown here is derived from an EMBL/GenBank/DDBJ whole genome shotgun (WGS) entry which is preliminary data.</text>
</comment>
<evidence type="ECO:0000313" key="2">
    <source>
        <dbReference type="Proteomes" id="UP000828941"/>
    </source>
</evidence>
<dbReference type="Proteomes" id="UP000828941">
    <property type="component" value="Chromosome 7"/>
</dbReference>
<reference evidence="1 2" key="1">
    <citation type="journal article" date="2022" name="DNA Res.">
        <title>Chromosomal-level genome assembly of the orchid tree Bauhinia variegata (Leguminosae; Cercidoideae) supports the allotetraploid origin hypothesis of Bauhinia.</title>
        <authorList>
            <person name="Zhong Y."/>
            <person name="Chen Y."/>
            <person name="Zheng D."/>
            <person name="Pang J."/>
            <person name="Liu Y."/>
            <person name="Luo S."/>
            <person name="Meng S."/>
            <person name="Qian L."/>
            <person name="Wei D."/>
            <person name="Dai S."/>
            <person name="Zhou R."/>
        </authorList>
    </citation>
    <scope>NUCLEOTIDE SEQUENCE [LARGE SCALE GENOMIC DNA]</scope>
    <source>
        <strain evidence="1">BV-YZ2020</strain>
    </source>
</reference>
<sequence>MAKSSLLHLQFFAVLFFIFFSIFPPCMSLIVEKQALLQFKSHLKDPLNSLDSWKESNSPCGFLGITCDSLSGKVIEISLDNKSLSGQIHPSISVLESLKILSLASNLISGKLPSEIGNCSNLRVLNMTGNQMVGTIPDLSGLKNLKVLDLSANYFTGNFPSWVGNLTGLVLLGLGVNEFSEGEIPEKLGNLKNLTWLYLGSSHLRGEIPESIYEMRALETLDLSRNKISGELSSSISKLESLHKIELFSNNLTGQIPAQLANLTRLREIDISKNQMWGRLPEEIGNMKNLVVFQLYENNFSGEIPPGFGDMEHLVGFSVYRNIFTGIIPGNLGRFSPLESIDISENQFSGPFPKFLCEKRKLTFLLALENNFLGEFPESYAACKSLERFRVSSNQLSGEIPEGLWALPHVKIIDLAYNDFNGTVSAEIVFSTSLSQLVLMKNRFSGKLPSEIGKLVNLEKLDLSNNNFSGEIPTGIGALKQLSSLHLEFNSLTGEIPAELGHCARLVDLNLAWNSLSGNIPQSVSLMSSLNSFNVSQNKLTGSIPQSLVKMKLSSIDFSENQFSGNVPSDLLIIGGDKAFIGNKGLCVDQNSKSVTNSELNICSQNHGQKKVLANKFVLLVIFASIFVVVLAVLLLVNCGSFKHSGADVEINSQDQKEVDLKWKIASFHQVDIDADEICNLDEDNLIGSGGTGKVYRVELRKSGSKVAVKQLWKGDGVKILAAEMEILGKIRHRNILKLYACLLKGGSNFLVFEYMPNGNLFQALHRQKKCGMPELDWNQRYKIALGAAKGIAYLHHDCSPPIIHRDIKSSNILLDEDYEAKIADFGVAKIAEKSPKESTYSCFAGTHGYIAPELAYTLEVTEKSDVYSFGIVLLELVTGREPIEEEYGDGKDIVYWVLTHLDDRESVLSILDDKILSESTLVDIIKVLKVAINCTTKLPSCRPTMREVVKMLTDAEPGTFQSADCDFDKDRKAFL</sequence>